<keyword evidence="2" id="KW-1185">Reference proteome</keyword>
<reference evidence="1 2" key="1">
    <citation type="submission" date="2023-03" db="EMBL/GenBank/DDBJ databases">
        <title>Draft genome sequence of Streptomyces sp. RB6PN23 isolated from peat swamp forest in Thailand.</title>
        <authorList>
            <person name="Klaysubun C."/>
            <person name="Duangmal K."/>
        </authorList>
    </citation>
    <scope>NUCLEOTIDE SEQUENCE [LARGE SCALE GENOMIC DNA]</scope>
    <source>
        <strain evidence="1 2">RB6PN23</strain>
    </source>
</reference>
<comment type="caution">
    <text evidence="1">The sequence shown here is derived from an EMBL/GenBank/DDBJ whole genome shotgun (WGS) entry which is preliminary data.</text>
</comment>
<evidence type="ECO:0000313" key="2">
    <source>
        <dbReference type="Proteomes" id="UP001216579"/>
    </source>
</evidence>
<dbReference type="EMBL" id="JARJBC010000023">
    <property type="protein sequence ID" value="MDF3293189.1"/>
    <property type="molecule type" value="Genomic_DNA"/>
</dbReference>
<dbReference type="Proteomes" id="UP001216579">
    <property type="component" value="Unassembled WGS sequence"/>
</dbReference>
<name>A0ABT5ZTN2_9ACTN</name>
<dbReference type="RefSeq" id="WP_269853790.1">
    <property type="nucleotide sequence ID" value="NZ_JARJBC010000023.1"/>
</dbReference>
<sequence>MSTDAHTPDAAEAAVAAKRALREAIAMTGIQAPALFQVLSGRGSRFELGGLDVAAAAQLAKWIEARAKCPCWEGVSGQ</sequence>
<gene>
    <name evidence="1" type="ORF">P3G67_29035</name>
</gene>
<accession>A0ABT5ZTN2</accession>
<protein>
    <submittedName>
        <fullName evidence="1">Uncharacterized protein</fullName>
    </submittedName>
</protein>
<organism evidence="1 2">
    <name type="scientific">Streptomyces silvisoli</name>
    <dbReference type="NCBI Taxonomy" id="3034235"/>
    <lineage>
        <taxon>Bacteria</taxon>
        <taxon>Bacillati</taxon>
        <taxon>Actinomycetota</taxon>
        <taxon>Actinomycetes</taxon>
        <taxon>Kitasatosporales</taxon>
        <taxon>Streptomycetaceae</taxon>
        <taxon>Streptomyces</taxon>
    </lineage>
</organism>
<evidence type="ECO:0000313" key="1">
    <source>
        <dbReference type="EMBL" id="MDF3293189.1"/>
    </source>
</evidence>
<proteinExistence type="predicted"/>